<dbReference type="EMBL" id="AP026830">
    <property type="protein sequence ID" value="BDR93536.1"/>
    <property type="molecule type" value="Genomic_DNA"/>
</dbReference>
<dbReference type="PIRSF" id="PIRSF000858">
    <property type="entry name" value="SCOT-t"/>
    <property type="match status" value="1"/>
</dbReference>
<reference evidence="4" key="1">
    <citation type="journal article" date="2014" name="Int. J. Syst. Evol. Microbiol.">
        <title>Complete genome sequence of Corynebacterium casei LMG S-19264T (=DSM 44701T), isolated from a smear-ripened cheese.</title>
        <authorList>
            <consortium name="US DOE Joint Genome Institute (JGI-PGF)"/>
            <person name="Walter F."/>
            <person name="Albersmeier A."/>
            <person name="Kalinowski J."/>
            <person name="Ruckert C."/>
        </authorList>
    </citation>
    <scope>NUCLEOTIDE SEQUENCE</scope>
    <source>
        <strain evidence="4">JCM 11219</strain>
    </source>
</reference>
<dbReference type="PANTHER" id="PTHR43293">
    <property type="entry name" value="ACETATE COA-TRANSFERASE YDIF"/>
    <property type="match status" value="1"/>
</dbReference>
<dbReference type="EMBL" id="BMNM01000004">
    <property type="protein sequence ID" value="GGI77964.1"/>
    <property type="molecule type" value="Genomic_DNA"/>
</dbReference>
<gene>
    <name evidence="4" type="ORF">GCM10007112_13410</name>
    <name evidence="3" type="ORF">Vsou_26290</name>
</gene>
<organism evidence="4 5">
    <name type="scientific">Vulcanisaeta souniana JCM 11219</name>
    <dbReference type="NCBI Taxonomy" id="1293586"/>
    <lineage>
        <taxon>Archaea</taxon>
        <taxon>Thermoproteota</taxon>
        <taxon>Thermoprotei</taxon>
        <taxon>Thermoproteales</taxon>
        <taxon>Thermoproteaceae</taxon>
        <taxon>Vulcanisaeta</taxon>
    </lineage>
</organism>
<dbReference type="SMART" id="SM00882">
    <property type="entry name" value="CoA_trans"/>
    <property type="match status" value="1"/>
</dbReference>
<name>A0A830EEN1_9CREN</name>
<reference evidence="3" key="4">
    <citation type="journal article" date="2023" name="Microbiol. Resour. Announc.">
        <title>Complete Genome Sequence of Vulcanisaeta souniana Strain IC-059, a Hyperthermophilic Archaeon Isolated from Hot Spring Water in Japan.</title>
        <authorList>
            <person name="Kato S."/>
            <person name="Itoh T."/>
            <person name="Wu L."/>
            <person name="Ma J."/>
            <person name="Ohkuma M."/>
        </authorList>
    </citation>
    <scope>NUCLEOTIDE SEQUENCE</scope>
    <source>
        <strain evidence="3">JCM 11219</strain>
    </source>
</reference>
<evidence type="ECO:0000313" key="4">
    <source>
        <dbReference type="EMBL" id="GGI77964.1"/>
    </source>
</evidence>
<evidence type="ECO:0000313" key="3">
    <source>
        <dbReference type="EMBL" id="BDR93536.1"/>
    </source>
</evidence>
<dbReference type="InterPro" id="IPR037171">
    <property type="entry name" value="NagB/RpiA_transferase-like"/>
</dbReference>
<reference evidence="4" key="2">
    <citation type="submission" date="2020-09" db="EMBL/GenBank/DDBJ databases">
        <authorList>
            <person name="Sun Q."/>
            <person name="Ohkuma M."/>
        </authorList>
    </citation>
    <scope>NUCLEOTIDE SEQUENCE</scope>
    <source>
        <strain evidence="4">JCM 11219</strain>
    </source>
</reference>
<comment type="similarity">
    <text evidence="1">Belongs to the 3-oxoacid CoA-transferase family.</text>
</comment>
<dbReference type="Proteomes" id="UP001060771">
    <property type="component" value="Chromosome"/>
</dbReference>
<dbReference type="Gene3D" id="3.40.1080.10">
    <property type="entry name" value="Glutaconate Coenzyme A-transferase"/>
    <property type="match status" value="2"/>
</dbReference>
<accession>A0A830EEN1</accession>
<dbReference type="GO" id="GO:0008410">
    <property type="term" value="F:CoA-transferase activity"/>
    <property type="evidence" value="ECO:0007669"/>
    <property type="project" value="InterPro"/>
</dbReference>
<dbReference type="InterPro" id="IPR004165">
    <property type="entry name" value="CoA_trans_fam_I"/>
</dbReference>
<dbReference type="InterPro" id="IPR014388">
    <property type="entry name" value="3-oxoacid_CoA-transferase"/>
</dbReference>
<dbReference type="PANTHER" id="PTHR43293:SF1">
    <property type="entry name" value="ACETATE COA-TRANSFERASE YDIF"/>
    <property type="match status" value="1"/>
</dbReference>
<dbReference type="Proteomes" id="UP000657075">
    <property type="component" value="Unassembled WGS sequence"/>
</dbReference>
<dbReference type="Pfam" id="PF01144">
    <property type="entry name" value="CoA_trans"/>
    <property type="match status" value="1"/>
</dbReference>
<evidence type="ECO:0000256" key="2">
    <source>
        <dbReference type="ARBA" id="ARBA00022679"/>
    </source>
</evidence>
<dbReference type="AlphaFoldDB" id="A0A830EEN1"/>
<sequence>MHFYKGINYYDSPTIIMGRIMNVDSALGGINDGSVVAISGFNIAATPEFLILKLYERYRDTGHPRDLFIVADTLPAARERALDFVAKSMIKDGDFDFIRGFMLPFLGVAPWLQRLAIENRVEAYSFPIGVATKWFRSVASGIPTITKVGLGTFLDPRQDGIYLNDLARERRTCKVELVSINGDEYLLYDCPKPSVGLIRGSATDEFGNLTMSEEAIYSSVLAITQAVKAQPNPGTVIAQVLYVSRFVNPRDVHVPGPLIDHIVVSPPEYHMQSASVKYDPSVCGRFMLSNACLSDNDVPDFESAIARRIVLEFVNLVERLGKPITINLGIGIPALAARIIKSEGIDDYITITVESGPWGGIALGGDDFGVAISPRAIIPMPDQFIMYEGGIIDAASLGFMQVGPNGDVNPSFLSERVTGPGGFPVIAHGTPRLYFAGAFTAGNRDIVVKNGKLTIVRDGSIIKFVKKPYKIGFNAELGLKAGKDVMYITERAVFRLTSEGLVLEEYAPGIDIEKDVLAKMEFKPVVSRHIRPMDSAVFREGPMRLLDVVTNAIRR</sequence>
<dbReference type="GO" id="GO:0046952">
    <property type="term" value="P:ketone body catabolic process"/>
    <property type="evidence" value="ECO:0007669"/>
    <property type="project" value="InterPro"/>
</dbReference>
<keyword evidence="2 4" id="KW-0808">Transferase</keyword>
<evidence type="ECO:0000256" key="1">
    <source>
        <dbReference type="ARBA" id="ARBA00007154"/>
    </source>
</evidence>
<protein>
    <submittedName>
        <fullName evidence="4">Acyl CoA:acetate/3-ketoacid CoA transferase</fullName>
    </submittedName>
</protein>
<proteinExistence type="inferred from homology"/>
<reference evidence="6" key="3">
    <citation type="submission" date="2022-09" db="EMBL/GenBank/DDBJ databases">
        <title>Complete genome sequence of Vulcanisaeta souniana.</title>
        <authorList>
            <person name="Kato S."/>
            <person name="Itoh T."/>
            <person name="Ohkuma M."/>
        </authorList>
    </citation>
    <scope>NUCLEOTIDE SEQUENCE [LARGE SCALE GENOMIC DNA]</scope>
    <source>
        <strain evidence="6">JCM 11219</strain>
    </source>
</reference>
<keyword evidence="6" id="KW-1185">Reference proteome</keyword>
<evidence type="ECO:0000313" key="6">
    <source>
        <dbReference type="Proteomes" id="UP001060771"/>
    </source>
</evidence>
<evidence type="ECO:0000313" key="5">
    <source>
        <dbReference type="Proteomes" id="UP000657075"/>
    </source>
</evidence>
<dbReference type="SUPFAM" id="SSF100950">
    <property type="entry name" value="NagB/RpiA/CoA transferase-like"/>
    <property type="match status" value="2"/>
</dbReference>